<protein>
    <submittedName>
        <fullName evidence="1">Uncharacterized protein</fullName>
    </submittedName>
</protein>
<proteinExistence type="predicted"/>
<comment type="caution">
    <text evidence="1">The sequence shown here is derived from an EMBL/GenBank/DDBJ whole genome shotgun (WGS) entry which is preliminary data.</text>
</comment>
<evidence type="ECO:0000313" key="2">
    <source>
        <dbReference type="Proteomes" id="UP000244066"/>
    </source>
</evidence>
<dbReference type="Proteomes" id="UP000244066">
    <property type="component" value="Unassembled WGS sequence"/>
</dbReference>
<dbReference type="EMBL" id="NDWU01000001">
    <property type="protein sequence ID" value="PUA34342.1"/>
    <property type="molecule type" value="Genomic_DNA"/>
</dbReference>
<gene>
    <name evidence="1" type="ORF">B9J98_00410</name>
</gene>
<reference evidence="1 2" key="1">
    <citation type="submission" date="2017-04" db="EMBL/GenBank/DDBJ databases">
        <title>Draft Aigarchaeota genome from a New Zealand hot spring.</title>
        <authorList>
            <person name="Reysenbach A.-L."/>
            <person name="Donaho J.A."/>
            <person name="Gerhart J."/>
            <person name="Kelley J.F."/>
            <person name="Kouba K."/>
            <person name="Podar M."/>
            <person name="Stott M."/>
        </authorList>
    </citation>
    <scope>NUCLEOTIDE SEQUENCE [LARGE SCALE GENOMIC DNA]</scope>
    <source>
        <strain evidence="1">NZ13_MG1</strain>
    </source>
</reference>
<evidence type="ECO:0000313" key="1">
    <source>
        <dbReference type="EMBL" id="PUA34342.1"/>
    </source>
</evidence>
<accession>A0A2R7YBR9</accession>
<organism evidence="1 2">
    <name type="scientific">Candidatus Terraquivivens tikiterensis</name>
    <dbReference type="NCBI Taxonomy" id="1980982"/>
    <lineage>
        <taxon>Archaea</taxon>
        <taxon>Nitrososphaerota</taxon>
        <taxon>Candidatus Wolframiiraptoraceae</taxon>
        <taxon>Candidatus Terraquivivens</taxon>
    </lineage>
</organism>
<name>A0A2R7YBR9_9ARCH</name>
<dbReference type="AlphaFoldDB" id="A0A2R7YBR9"/>
<sequence length="90" mass="10542">MEEKILDSIEEFNKYRAPEAKANLICFDGLVIRVEFRGPFCASCGFYDYFDDLRIIFEDMGLKTEIARIEETEDGAVVDFKLENRPEEIY</sequence>